<feature type="region of interest" description="Disordered" evidence="1">
    <location>
        <begin position="1"/>
        <end position="23"/>
    </location>
</feature>
<dbReference type="AlphaFoldDB" id="A0A438I367"/>
<accession>A0A438I367</accession>
<protein>
    <submittedName>
        <fullName evidence="2">Uncharacterized protein</fullName>
    </submittedName>
</protein>
<reference evidence="2 3" key="1">
    <citation type="journal article" date="2018" name="PLoS Genet.">
        <title>Population sequencing reveals clonal diversity and ancestral inbreeding in the grapevine cultivar Chardonnay.</title>
        <authorList>
            <person name="Roach M.J."/>
            <person name="Johnson D.L."/>
            <person name="Bohlmann J."/>
            <person name="van Vuuren H.J."/>
            <person name="Jones S.J."/>
            <person name="Pretorius I.S."/>
            <person name="Schmidt S.A."/>
            <person name="Borneman A.R."/>
        </authorList>
    </citation>
    <scope>NUCLEOTIDE SEQUENCE [LARGE SCALE GENOMIC DNA]</scope>
    <source>
        <strain evidence="3">cv. Chardonnay</strain>
        <tissue evidence="2">Leaf</tissue>
    </source>
</reference>
<dbReference type="EMBL" id="QGNW01000148">
    <property type="protein sequence ID" value="RVW91163.1"/>
    <property type="molecule type" value="Genomic_DNA"/>
</dbReference>
<dbReference type="Proteomes" id="UP000288805">
    <property type="component" value="Unassembled WGS sequence"/>
</dbReference>
<evidence type="ECO:0000313" key="3">
    <source>
        <dbReference type="Proteomes" id="UP000288805"/>
    </source>
</evidence>
<comment type="caution">
    <text evidence="2">The sequence shown here is derived from an EMBL/GenBank/DDBJ whole genome shotgun (WGS) entry which is preliminary data.</text>
</comment>
<gene>
    <name evidence="2" type="ORF">CK203_031677</name>
</gene>
<organism evidence="2 3">
    <name type="scientific">Vitis vinifera</name>
    <name type="common">Grape</name>
    <dbReference type="NCBI Taxonomy" id="29760"/>
    <lineage>
        <taxon>Eukaryota</taxon>
        <taxon>Viridiplantae</taxon>
        <taxon>Streptophyta</taxon>
        <taxon>Embryophyta</taxon>
        <taxon>Tracheophyta</taxon>
        <taxon>Spermatophyta</taxon>
        <taxon>Magnoliopsida</taxon>
        <taxon>eudicotyledons</taxon>
        <taxon>Gunneridae</taxon>
        <taxon>Pentapetalae</taxon>
        <taxon>rosids</taxon>
        <taxon>Vitales</taxon>
        <taxon>Vitaceae</taxon>
        <taxon>Viteae</taxon>
        <taxon>Vitis</taxon>
    </lineage>
</organism>
<feature type="compositionally biased region" description="Polar residues" evidence="1">
    <location>
        <begin position="11"/>
        <end position="20"/>
    </location>
</feature>
<evidence type="ECO:0000313" key="2">
    <source>
        <dbReference type="EMBL" id="RVW91163.1"/>
    </source>
</evidence>
<sequence length="432" mass="47506">MLQRLFRSESTEPASQTGDMSKSGVGEMLIHPKMATVSSLVEQLELHSPSNGSRQKELLSCIKWHLFGLIVSPCFSHEDCHTIHKTGGGEATSHHIFNGGSCYIAPFYWLQDHMAIIGENHMVIGLGIQTAYSDEGDYTNNRILYMSRYTPSGLLPPEKYGMSDWCKRIKVEDGTDYSPQSTIPITNGHPHPKSLFPTFEFEKQYSSFQDNGANTGSIFSEHNSRYPHDLADANSGPHSFFQDTSLGNEDLSVFDAGSTVQALSGISDSGRALSLLSSQSQNSSSHSSGIPMIHPLIMPGCHAHYNIAQVSEKFLGVSPSEPVNFEVTDGIFQGSDFVNTKDCLPCETGPTIDLLQLSSQLHRVEHQRQSIHVKQENDTFCLRITLMMLHPIHHLHCSDTRLPNATIILCTTPGTISTIKRAAASLAISTTM</sequence>
<feature type="compositionally biased region" description="Basic and acidic residues" evidence="1">
    <location>
        <begin position="1"/>
        <end position="10"/>
    </location>
</feature>
<evidence type="ECO:0000256" key="1">
    <source>
        <dbReference type="SAM" id="MobiDB-lite"/>
    </source>
</evidence>
<name>A0A438I367_VITVI</name>
<proteinExistence type="predicted"/>